<keyword evidence="5" id="KW-0539">Nucleus</keyword>
<dbReference type="EMBL" id="JBBWWR010000011">
    <property type="protein sequence ID" value="KAK8959453.1"/>
    <property type="molecule type" value="Genomic_DNA"/>
</dbReference>
<name>A0ABR2M8G4_9ASPA</name>
<dbReference type="Proteomes" id="UP001412067">
    <property type="component" value="Unassembled WGS sequence"/>
</dbReference>
<accession>A0ABR2M8G4</accession>
<evidence type="ECO:0000256" key="2">
    <source>
        <dbReference type="ARBA" id="ARBA00022491"/>
    </source>
</evidence>
<keyword evidence="8" id="KW-1185">Reference proteome</keyword>
<evidence type="ECO:0000256" key="1">
    <source>
        <dbReference type="ARBA" id="ARBA00004123"/>
    </source>
</evidence>
<comment type="subcellular location">
    <subcellularLocation>
        <location evidence="1">Nucleus</location>
    </subcellularLocation>
</comment>
<proteinExistence type="predicted"/>
<keyword evidence="3" id="KW-0805">Transcription regulation</keyword>
<evidence type="ECO:0000313" key="8">
    <source>
        <dbReference type="Proteomes" id="UP001412067"/>
    </source>
</evidence>
<comment type="caution">
    <text evidence="7">The sequence shown here is derived from an EMBL/GenBank/DDBJ whole genome shotgun (WGS) entry which is preliminary data.</text>
</comment>
<sequence length="104" mass="11625">MESSGEMKSFGEPFRAPYPSPLTPAYVKQAAAAARDSGEVEEACRNFESYLIKMVMEEGEMRDLLGVEELLYCWDGLKSPVFIELLGSFYGELCRDLFSGGEYS</sequence>
<feature type="domain" description="OVATE" evidence="6">
    <location>
        <begin position="35"/>
        <end position="96"/>
    </location>
</feature>
<protein>
    <recommendedName>
        <fullName evidence="6">OVATE domain-containing protein</fullName>
    </recommendedName>
</protein>
<evidence type="ECO:0000259" key="6">
    <source>
        <dbReference type="PROSITE" id="PS51754"/>
    </source>
</evidence>
<dbReference type="InterPro" id="IPR044686">
    <property type="entry name" value="OFP17"/>
</dbReference>
<evidence type="ECO:0000256" key="3">
    <source>
        <dbReference type="ARBA" id="ARBA00023015"/>
    </source>
</evidence>
<organism evidence="7 8">
    <name type="scientific">Platanthera guangdongensis</name>
    <dbReference type="NCBI Taxonomy" id="2320717"/>
    <lineage>
        <taxon>Eukaryota</taxon>
        <taxon>Viridiplantae</taxon>
        <taxon>Streptophyta</taxon>
        <taxon>Embryophyta</taxon>
        <taxon>Tracheophyta</taxon>
        <taxon>Spermatophyta</taxon>
        <taxon>Magnoliopsida</taxon>
        <taxon>Liliopsida</taxon>
        <taxon>Asparagales</taxon>
        <taxon>Orchidaceae</taxon>
        <taxon>Orchidoideae</taxon>
        <taxon>Orchideae</taxon>
        <taxon>Orchidinae</taxon>
        <taxon>Platanthera</taxon>
    </lineage>
</organism>
<keyword evidence="4" id="KW-0804">Transcription</keyword>
<reference evidence="7 8" key="1">
    <citation type="journal article" date="2022" name="Nat. Plants">
        <title>Genomes of leafy and leafless Platanthera orchids illuminate the evolution of mycoheterotrophy.</title>
        <authorList>
            <person name="Li M.H."/>
            <person name="Liu K.W."/>
            <person name="Li Z."/>
            <person name="Lu H.C."/>
            <person name="Ye Q.L."/>
            <person name="Zhang D."/>
            <person name="Wang J.Y."/>
            <person name="Li Y.F."/>
            <person name="Zhong Z.M."/>
            <person name="Liu X."/>
            <person name="Yu X."/>
            <person name="Liu D.K."/>
            <person name="Tu X.D."/>
            <person name="Liu B."/>
            <person name="Hao Y."/>
            <person name="Liao X.Y."/>
            <person name="Jiang Y.T."/>
            <person name="Sun W.H."/>
            <person name="Chen J."/>
            <person name="Chen Y.Q."/>
            <person name="Ai Y."/>
            <person name="Zhai J.W."/>
            <person name="Wu S.S."/>
            <person name="Zhou Z."/>
            <person name="Hsiao Y.Y."/>
            <person name="Wu W.L."/>
            <person name="Chen Y.Y."/>
            <person name="Lin Y.F."/>
            <person name="Hsu J.L."/>
            <person name="Li C.Y."/>
            <person name="Wang Z.W."/>
            <person name="Zhao X."/>
            <person name="Zhong W.Y."/>
            <person name="Ma X.K."/>
            <person name="Ma L."/>
            <person name="Huang J."/>
            <person name="Chen G.Z."/>
            <person name="Huang M.Z."/>
            <person name="Huang L."/>
            <person name="Peng D.H."/>
            <person name="Luo Y.B."/>
            <person name="Zou S.Q."/>
            <person name="Chen S.P."/>
            <person name="Lan S."/>
            <person name="Tsai W.C."/>
            <person name="Van de Peer Y."/>
            <person name="Liu Z.J."/>
        </authorList>
    </citation>
    <scope>NUCLEOTIDE SEQUENCE [LARGE SCALE GENOMIC DNA]</scope>
    <source>
        <strain evidence="7">Lor288</strain>
    </source>
</reference>
<keyword evidence="2" id="KW-0678">Repressor</keyword>
<dbReference type="PANTHER" id="PTHR34042:SF1">
    <property type="entry name" value="TRANSCRIPTION REPRESSOR OFP17"/>
    <property type="match status" value="1"/>
</dbReference>
<dbReference type="PROSITE" id="PS51754">
    <property type="entry name" value="OVATE"/>
    <property type="match status" value="1"/>
</dbReference>
<evidence type="ECO:0000313" key="7">
    <source>
        <dbReference type="EMBL" id="KAK8959453.1"/>
    </source>
</evidence>
<dbReference type="PANTHER" id="PTHR34042">
    <property type="entry name" value="TRANSCRIPTION REPRESSOR OFP17"/>
    <property type="match status" value="1"/>
</dbReference>
<gene>
    <name evidence="7" type="ORF">KSP40_PGU000911</name>
</gene>
<evidence type="ECO:0000256" key="4">
    <source>
        <dbReference type="ARBA" id="ARBA00023163"/>
    </source>
</evidence>
<dbReference type="InterPro" id="IPR006458">
    <property type="entry name" value="Ovate_C"/>
</dbReference>
<evidence type="ECO:0000256" key="5">
    <source>
        <dbReference type="ARBA" id="ARBA00023242"/>
    </source>
</evidence>